<feature type="compositionally biased region" description="Low complexity" evidence="9">
    <location>
        <begin position="115"/>
        <end position="124"/>
    </location>
</feature>
<evidence type="ECO:0000256" key="1">
    <source>
        <dbReference type="ARBA" id="ARBA00022723"/>
    </source>
</evidence>
<feature type="compositionally biased region" description="Low complexity" evidence="9">
    <location>
        <begin position="1"/>
        <end position="10"/>
    </location>
</feature>
<dbReference type="Pfam" id="PF04082">
    <property type="entry name" value="Fungal_trans"/>
    <property type="match status" value="1"/>
</dbReference>
<keyword evidence="5" id="KW-0238">DNA-binding</keyword>
<evidence type="ECO:0000256" key="6">
    <source>
        <dbReference type="ARBA" id="ARBA00023163"/>
    </source>
</evidence>
<evidence type="ECO:0000256" key="8">
    <source>
        <dbReference type="ARBA" id="ARBA00023242"/>
    </source>
</evidence>
<dbReference type="InterPro" id="IPR018502">
    <property type="entry name" value="Annexin_repeat"/>
</dbReference>
<dbReference type="OrthoDB" id="4337792at2759"/>
<dbReference type="PRINTS" id="PR00196">
    <property type="entry name" value="ANNEXIN"/>
</dbReference>
<dbReference type="GO" id="GO:0001228">
    <property type="term" value="F:DNA-binding transcription activator activity, RNA polymerase II-specific"/>
    <property type="evidence" value="ECO:0007669"/>
    <property type="project" value="TreeGrafter"/>
</dbReference>
<name>A0A7H8R668_TALRU</name>
<dbReference type="Gene3D" id="1.10.220.10">
    <property type="entry name" value="Annexin"/>
    <property type="match status" value="4"/>
</dbReference>
<evidence type="ECO:0000256" key="5">
    <source>
        <dbReference type="ARBA" id="ARBA00023125"/>
    </source>
</evidence>
<feature type="region of interest" description="Disordered" evidence="9">
    <location>
        <begin position="519"/>
        <end position="591"/>
    </location>
</feature>
<dbReference type="GO" id="GO:0005509">
    <property type="term" value="F:calcium ion binding"/>
    <property type="evidence" value="ECO:0007669"/>
    <property type="project" value="InterPro"/>
</dbReference>
<dbReference type="GO" id="GO:0005544">
    <property type="term" value="F:calcium-dependent phospholipid binding"/>
    <property type="evidence" value="ECO:0007669"/>
    <property type="project" value="InterPro"/>
</dbReference>
<feature type="compositionally biased region" description="Polar residues" evidence="9">
    <location>
        <begin position="525"/>
        <end position="543"/>
    </location>
</feature>
<feature type="compositionally biased region" description="Pro residues" evidence="9">
    <location>
        <begin position="99"/>
        <end position="114"/>
    </location>
</feature>
<evidence type="ECO:0000313" key="11">
    <source>
        <dbReference type="EMBL" id="QKX60313.1"/>
    </source>
</evidence>
<dbReference type="EMBL" id="CP055901">
    <property type="protein sequence ID" value="QKX60313.1"/>
    <property type="molecule type" value="Genomic_DNA"/>
</dbReference>
<evidence type="ECO:0000256" key="2">
    <source>
        <dbReference type="ARBA" id="ARBA00022737"/>
    </source>
</evidence>
<keyword evidence="6" id="KW-0804">Transcription</keyword>
<feature type="compositionally biased region" description="Low complexity" evidence="9">
    <location>
        <begin position="36"/>
        <end position="47"/>
    </location>
</feature>
<keyword evidence="3" id="KW-0862">Zinc</keyword>
<feature type="compositionally biased region" description="Low complexity" evidence="9">
    <location>
        <begin position="82"/>
        <end position="98"/>
    </location>
</feature>
<dbReference type="GeneID" id="55994949"/>
<reference evidence="12" key="1">
    <citation type="submission" date="2020-06" db="EMBL/GenBank/DDBJ databases">
        <title>A chromosome-scale genome assembly of Talaromyces rugulosus W13939.</title>
        <authorList>
            <person name="Wang B."/>
            <person name="Guo L."/>
            <person name="Ye K."/>
            <person name="Wang L."/>
        </authorList>
    </citation>
    <scope>NUCLEOTIDE SEQUENCE [LARGE SCALE GENOMIC DNA]</scope>
    <source>
        <strain evidence="12">W13939</strain>
    </source>
</reference>
<dbReference type="InterPro" id="IPR001464">
    <property type="entry name" value="Annexin"/>
</dbReference>
<evidence type="ECO:0000256" key="4">
    <source>
        <dbReference type="ARBA" id="ARBA00023015"/>
    </source>
</evidence>
<dbReference type="GO" id="GO:0000978">
    <property type="term" value="F:RNA polymerase II cis-regulatory region sequence-specific DNA binding"/>
    <property type="evidence" value="ECO:0007669"/>
    <property type="project" value="TreeGrafter"/>
</dbReference>
<dbReference type="InterPro" id="IPR007219">
    <property type="entry name" value="XnlR_reg_dom"/>
</dbReference>
<keyword evidence="8" id="KW-0539">Nucleus</keyword>
<dbReference type="RefSeq" id="XP_035346490.1">
    <property type="nucleotide sequence ID" value="XM_035490597.1"/>
</dbReference>
<proteinExistence type="predicted"/>
<dbReference type="PANTHER" id="PTHR31944">
    <property type="entry name" value="HEME-RESPONSIVE ZINC FINGER TRANSCRIPTION FACTOR HAP1"/>
    <property type="match status" value="1"/>
</dbReference>
<dbReference type="SMART" id="SM00906">
    <property type="entry name" value="Fungal_trans"/>
    <property type="match status" value="1"/>
</dbReference>
<feature type="domain" description="Xylanolytic transcriptional activator regulatory" evidence="10">
    <location>
        <begin position="841"/>
        <end position="915"/>
    </location>
</feature>
<evidence type="ECO:0000256" key="3">
    <source>
        <dbReference type="ARBA" id="ARBA00022833"/>
    </source>
</evidence>
<dbReference type="PROSITE" id="PS51897">
    <property type="entry name" value="ANNEXIN_2"/>
    <property type="match status" value="2"/>
</dbReference>
<accession>A0A7H8R668</accession>
<dbReference type="PANTHER" id="PTHR31944:SF131">
    <property type="entry name" value="HEME-RESPONSIVE ZINC FINGER TRANSCRIPTION FACTOR HAP1"/>
    <property type="match status" value="1"/>
</dbReference>
<feature type="region of interest" description="Disordered" evidence="9">
    <location>
        <begin position="1"/>
        <end position="147"/>
    </location>
</feature>
<dbReference type="GO" id="GO:0006351">
    <property type="term" value="P:DNA-templated transcription"/>
    <property type="evidence" value="ECO:0007669"/>
    <property type="project" value="InterPro"/>
</dbReference>
<sequence length="1246" mass="138390">MNPHQPNYGQGPPPPQGQVPPQGYGYYPNPAPGQPPQQQQQPYGHYQQPPPGSAPPGYPPHPQQPGQYQQGQFPPPGPPGPYGAHGQQQPYPPAQQYGAPPPGQQQWQQPPPPVQHQGVPPYGGYAAHVPPTPASAGYDPAQKSWVHPVDTSSDVEALRKAMKGMGCDEKALIRVLTNAKYSNPWAMVQLAQDYNKRFMRDLAKDLESETRGDFETALLALTRSPLENDVKNLAQALDRAGTDEDALNDVLLCRSNADIRAITAEYKRITSRDLLTEIKDDVDDTMFRFYSMILAANRAEDAAPAIPAEIDHKVTELQRATEGTIGANAVAVAQIFTSSNDVQIRALRDAYQHKYHRNLDDVIEKEFRGDMEDALMRILQQSTDRAKSDATRLRTPLLKTLRKDKLFINRVVSLYWDRPRLDAAKDAHKKAHGRTLSKEIKDALSSDYEDLMIALFGDRTRTRARAADTDSASTNSASTFLVQLSKNDYRFTLSITAASMPEPDGRRRRPAINEACVYENPGYSVPSSRHNVDQSRGTRSVPSLTPHRPIPIHREFGTATSTLSGQPSGTTVASSTDAPTPTSQASTPDSESMRLRIRVQHLENQLAQATLMPPISIRPPANSNIETTNTQLGGTFHVSQDRDSLGQHQAIYRSVFHKTRLLGQSHWAVNVLLIRDIFELFETHLRENKTNAASGIERCKSLARAIKAQRAPSWPTLPTRDIPPKEVTDTLVECYLKTTESVYRILHIPTFRGIYDALWIPDAVHNTEMSFIIQLKLVLAIGATTYDKNFSLRVPAIKWIYEAQTWLSEPKFKSRLDIPFLQTSLLLFIAQERVGVGGEMMWISIGSLLRKSICIGLHRDPIHFPQKSMLAAEMRRRLWNTVLEMTLQSSLTSGGPPLISLNDFDTQPPGNYDDDQLIADDPVPKPLIIFTQMSVAIALRKTFPQRLAVIKFLNDLSSPGTYEETLRLDRDLRKAYKELGQTVREISTSSKGSSPPKLDIKLVDFLMHRYLSSLHVPYFGPGLQETAYAFSRKVVVESSLKVWRAAYPSSRLSASGGFDSPETNSEWEGLPRLTISCSGFYPTVAIQAAFLIAIELRAQGQEEESLGPVVLRPDLMSVLEDAKDWCLLAIQTGETNVKGFLLMSIVTAQILGLIRGVGQDELAKLLIEAVENVEKECLPILEDMAAALDQGESTADDIHQGSMSTPLGDMEGWAFMTSDSLFHVGNPDEMGWAFNDEANQGIPSLW</sequence>
<dbReference type="AlphaFoldDB" id="A0A7H8R668"/>
<dbReference type="Proteomes" id="UP000509510">
    <property type="component" value="Chromosome IV"/>
</dbReference>
<dbReference type="SMART" id="SM00335">
    <property type="entry name" value="ANX"/>
    <property type="match status" value="4"/>
</dbReference>
<dbReference type="SUPFAM" id="SSF47874">
    <property type="entry name" value="Annexin"/>
    <property type="match status" value="1"/>
</dbReference>
<keyword evidence="12" id="KW-1185">Reference proteome</keyword>
<organism evidence="11 12">
    <name type="scientific">Talaromyces rugulosus</name>
    <name type="common">Penicillium rugulosum</name>
    <dbReference type="NCBI Taxonomy" id="121627"/>
    <lineage>
        <taxon>Eukaryota</taxon>
        <taxon>Fungi</taxon>
        <taxon>Dikarya</taxon>
        <taxon>Ascomycota</taxon>
        <taxon>Pezizomycotina</taxon>
        <taxon>Eurotiomycetes</taxon>
        <taxon>Eurotiomycetidae</taxon>
        <taxon>Eurotiales</taxon>
        <taxon>Trichocomaceae</taxon>
        <taxon>Talaromyces</taxon>
        <taxon>Talaromyces sect. Islandici</taxon>
    </lineage>
</organism>
<feature type="compositionally biased region" description="Polar residues" evidence="9">
    <location>
        <begin position="558"/>
        <end position="590"/>
    </location>
</feature>
<feature type="compositionally biased region" description="Low complexity" evidence="9">
    <location>
        <begin position="19"/>
        <end position="28"/>
    </location>
</feature>
<evidence type="ECO:0000256" key="9">
    <source>
        <dbReference type="SAM" id="MobiDB-lite"/>
    </source>
</evidence>
<keyword evidence="1" id="KW-0479">Metal-binding</keyword>
<dbReference type="GO" id="GO:0008270">
    <property type="term" value="F:zinc ion binding"/>
    <property type="evidence" value="ECO:0007669"/>
    <property type="project" value="InterPro"/>
</dbReference>
<dbReference type="Pfam" id="PF00191">
    <property type="entry name" value="Annexin"/>
    <property type="match status" value="3"/>
</dbReference>
<dbReference type="CDD" id="cd12148">
    <property type="entry name" value="fungal_TF_MHR"/>
    <property type="match status" value="1"/>
</dbReference>
<keyword evidence="2" id="KW-0677">Repeat</keyword>
<protein>
    <recommendedName>
        <fullName evidence="10">Xylanolytic transcriptional activator regulatory domain-containing protein</fullName>
    </recommendedName>
</protein>
<keyword evidence="4" id="KW-0805">Transcription regulation</keyword>
<dbReference type="GO" id="GO:0005634">
    <property type="term" value="C:nucleus"/>
    <property type="evidence" value="ECO:0007669"/>
    <property type="project" value="TreeGrafter"/>
</dbReference>
<evidence type="ECO:0000313" key="12">
    <source>
        <dbReference type="Proteomes" id="UP000509510"/>
    </source>
</evidence>
<keyword evidence="7" id="KW-0041">Annexin</keyword>
<dbReference type="InterPro" id="IPR037104">
    <property type="entry name" value="Annexin_sf"/>
</dbReference>
<gene>
    <name evidence="11" type="ORF">TRUGW13939_07456</name>
</gene>
<dbReference type="KEGG" id="trg:TRUGW13939_07456"/>
<evidence type="ECO:0000259" key="10">
    <source>
        <dbReference type="SMART" id="SM00906"/>
    </source>
</evidence>
<feature type="compositionally biased region" description="Pro residues" evidence="9">
    <location>
        <begin position="48"/>
        <end position="63"/>
    </location>
</feature>
<dbReference type="InterPro" id="IPR051430">
    <property type="entry name" value="Fungal_TF_Env_Response"/>
</dbReference>
<evidence type="ECO:0000256" key="7">
    <source>
        <dbReference type="ARBA" id="ARBA00023216"/>
    </source>
</evidence>